<gene>
    <name evidence="1" type="ORF">NDU88_005277</name>
</gene>
<reference evidence="1" key="1">
    <citation type="journal article" date="2022" name="bioRxiv">
        <title>Sequencing and chromosome-scale assembly of the giantPleurodeles waltlgenome.</title>
        <authorList>
            <person name="Brown T."/>
            <person name="Elewa A."/>
            <person name="Iarovenko S."/>
            <person name="Subramanian E."/>
            <person name="Araus A.J."/>
            <person name="Petzold A."/>
            <person name="Susuki M."/>
            <person name="Suzuki K.-i.T."/>
            <person name="Hayashi T."/>
            <person name="Toyoda A."/>
            <person name="Oliveira C."/>
            <person name="Osipova E."/>
            <person name="Leigh N.D."/>
            <person name="Simon A."/>
            <person name="Yun M.H."/>
        </authorList>
    </citation>
    <scope>NUCLEOTIDE SEQUENCE</scope>
    <source>
        <strain evidence="1">20211129_DDA</strain>
        <tissue evidence="1">Liver</tissue>
    </source>
</reference>
<dbReference type="AlphaFoldDB" id="A0AAV7MIY1"/>
<dbReference type="Proteomes" id="UP001066276">
    <property type="component" value="Chromosome 10"/>
</dbReference>
<protein>
    <submittedName>
        <fullName evidence="1">Uncharacterized protein</fullName>
    </submittedName>
</protein>
<accession>A0AAV7MIY1</accession>
<keyword evidence="2" id="KW-1185">Reference proteome</keyword>
<organism evidence="1 2">
    <name type="scientific">Pleurodeles waltl</name>
    <name type="common">Iberian ribbed newt</name>
    <dbReference type="NCBI Taxonomy" id="8319"/>
    <lineage>
        <taxon>Eukaryota</taxon>
        <taxon>Metazoa</taxon>
        <taxon>Chordata</taxon>
        <taxon>Craniata</taxon>
        <taxon>Vertebrata</taxon>
        <taxon>Euteleostomi</taxon>
        <taxon>Amphibia</taxon>
        <taxon>Batrachia</taxon>
        <taxon>Caudata</taxon>
        <taxon>Salamandroidea</taxon>
        <taxon>Salamandridae</taxon>
        <taxon>Pleurodelinae</taxon>
        <taxon>Pleurodeles</taxon>
    </lineage>
</organism>
<comment type="caution">
    <text evidence="1">The sequence shown here is derived from an EMBL/GenBank/DDBJ whole genome shotgun (WGS) entry which is preliminary data.</text>
</comment>
<evidence type="ECO:0000313" key="1">
    <source>
        <dbReference type="EMBL" id="KAJ1100190.1"/>
    </source>
</evidence>
<dbReference type="EMBL" id="JANPWB010000014">
    <property type="protein sequence ID" value="KAJ1100190.1"/>
    <property type="molecule type" value="Genomic_DNA"/>
</dbReference>
<proteinExistence type="predicted"/>
<sequence>MWLYSTSSCGAVVLICPQPNFYGLQPSLHYGAETGPQGGGACRATRWPHCSEAPPATPRSGQNPAGHTRCRGFPKVAFAAQATGGKIEAVGCLKRGPDRLLGPAEVPRAWGEAGQKRPGRAAAVLGCTRARTAGEIRRRLGVCLTVPGICDEVRPGISPSRTAKQRRTPR</sequence>
<name>A0AAV7MIY1_PLEWA</name>
<evidence type="ECO:0000313" key="2">
    <source>
        <dbReference type="Proteomes" id="UP001066276"/>
    </source>
</evidence>